<evidence type="ECO:0000313" key="1">
    <source>
        <dbReference type="EMBL" id="KUN57298.1"/>
    </source>
</evidence>
<name>A0A101RL32_9ACTN</name>
<gene>
    <name evidence="1" type="ORF">AQJ46_47980</name>
</gene>
<dbReference type="RefSeq" id="WP_030945954.1">
    <property type="nucleotide sequence ID" value="NZ_KQ948684.1"/>
</dbReference>
<dbReference type="Proteomes" id="UP000053669">
    <property type="component" value="Unassembled WGS sequence"/>
</dbReference>
<protein>
    <submittedName>
        <fullName evidence="1">Uncharacterized protein</fullName>
    </submittedName>
</protein>
<accession>A0A101RL32</accession>
<organism evidence="1 2">
    <name type="scientific">Streptomyces canus</name>
    <dbReference type="NCBI Taxonomy" id="58343"/>
    <lineage>
        <taxon>Bacteria</taxon>
        <taxon>Bacillati</taxon>
        <taxon>Actinomycetota</taxon>
        <taxon>Actinomycetes</taxon>
        <taxon>Kitasatosporales</taxon>
        <taxon>Streptomycetaceae</taxon>
        <taxon>Streptomyces</taxon>
        <taxon>Streptomyces aurantiacus group</taxon>
    </lineage>
</organism>
<reference evidence="1 2" key="1">
    <citation type="submission" date="2015-10" db="EMBL/GenBank/DDBJ databases">
        <title>Draft genome sequence of Streptomyces canus DSM 40017, type strain for the species Streptomyces canus.</title>
        <authorList>
            <person name="Ruckert C."/>
            <person name="Winkler A."/>
            <person name="Kalinowski J."/>
            <person name="Kampfer P."/>
            <person name="Glaeser S."/>
        </authorList>
    </citation>
    <scope>NUCLEOTIDE SEQUENCE [LARGE SCALE GENOMIC DNA]</scope>
    <source>
        <strain evidence="1 2">DSM 40017</strain>
    </source>
</reference>
<dbReference type="EMBL" id="LMWU01000074">
    <property type="protein sequence ID" value="KUN57298.1"/>
    <property type="molecule type" value="Genomic_DNA"/>
</dbReference>
<proteinExistence type="predicted"/>
<dbReference type="AlphaFoldDB" id="A0A101RL32"/>
<comment type="caution">
    <text evidence="1">The sequence shown here is derived from an EMBL/GenBank/DDBJ whole genome shotgun (WGS) entry which is preliminary data.</text>
</comment>
<sequence length="157" mass="16320">MLVESLTALAAAGGTAVVQAAGTDAWTGLREAVACWFGRGDSQREQAELERLDRTAAALEAADPAQVERARVSMEAAWQARIEATLEHLDGPERDQAADQLRALLVDQGPGDAVSAGPGGVAVKGHLDIRADQGSIAAAVIQDARIGPHPMPDPPQD</sequence>
<evidence type="ECO:0000313" key="2">
    <source>
        <dbReference type="Proteomes" id="UP000053669"/>
    </source>
</evidence>